<dbReference type="PANTHER" id="PTHR10472:SF5">
    <property type="entry name" value="D-AMINOACYL-TRNA DEACYLASE 1"/>
    <property type="match status" value="1"/>
</dbReference>
<dbReference type="GO" id="GO:0051500">
    <property type="term" value="F:D-tyrosyl-tRNA(Tyr) deacylase activity"/>
    <property type="evidence" value="ECO:0007669"/>
    <property type="project" value="TreeGrafter"/>
</dbReference>
<proteinExistence type="inferred from homology"/>
<dbReference type="InterPro" id="IPR003732">
    <property type="entry name" value="Daa-tRNA_deacyls_DTD"/>
</dbReference>
<sequence>MRLVVQRVKSASVTVEGTVISSIGPGVMALVGLHEHDTKADLEFCCKKLLACKLWENDNGAMWRHGVKQRDLEVLCVSQFTLYGTLSKKNQPDYKKAMKSEPARAMYSEFLEMLKAAYQEDKIKDGEFGAMMDVALVNDGPVTMVIESEVKAPPEEEAS</sequence>
<comment type="subcellular location">
    <subcellularLocation>
        <location evidence="5">Cytoplasm</location>
    </subcellularLocation>
</comment>
<dbReference type="SUPFAM" id="SSF69500">
    <property type="entry name" value="DTD-like"/>
    <property type="match status" value="1"/>
</dbReference>
<evidence type="ECO:0000256" key="1">
    <source>
        <dbReference type="ARBA" id="ARBA00009673"/>
    </source>
</evidence>
<dbReference type="NCBIfam" id="TIGR00256">
    <property type="entry name" value="D-aminoacyl-tRNA deacylase"/>
    <property type="match status" value="1"/>
</dbReference>
<keyword evidence="5" id="KW-0378">Hydrolase</keyword>
<keyword evidence="7" id="KW-1185">Reference proteome</keyword>
<evidence type="ECO:0000313" key="7">
    <source>
        <dbReference type="Proteomes" id="UP001295423"/>
    </source>
</evidence>
<comment type="catalytic activity">
    <reaction evidence="3">
        <text>glycyl-tRNA(Ala) + H2O = tRNA(Ala) + glycine + H(+)</text>
        <dbReference type="Rhea" id="RHEA:53744"/>
        <dbReference type="Rhea" id="RHEA-COMP:9657"/>
        <dbReference type="Rhea" id="RHEA-COMP:13640"/>
        <dbReference type="ChEBI" id="CHEBI:15377"/>
        <dbReference type="ChEBI" id="CHEBI:15378"/>
        <dbReference type="ChEBI" id="CHEBI:57305"/>
        <dbReference type="ChEBI" id="CHEBI:78442"/>
        <dbReference type="ChEBI" id="CHEBI:78522"/>
        <dbReference type="EC" id="3.1.1.96"/>
    </reaction>
</comment>
<dbReference type="GO" id="GO:0005737">
    <property type="term" value="C:cytoplasm"/>
    <property type="evidence" value="ECO:0007669"/>
    <property type="project" value="UniProtKB-SubCell"/>
</dbReference>
<protein>
    <recommendedName>
        <fullName evidence="2 5">D-aminoacyl-tRNA deacylase</fullName>
        <ecNumber evidence="2 5">3.1.1.96</ecNumber>
    </recommendedName>
</protein>
<dbReference type="AlphaFoldDB" id="A0AAD2FQQ1"/>
<evidence type="ECO:0000256" key="4">
    <source>
        <dbReference type="ARBA" id="ARBA00048018"/>
    </source>
</evidence>
<dbReference type="InterPro" id="IPR023509">
    <property type="entry name" value="DTD-like_sf"/>
</dbReference>
<dbReference type="EC" id="3.1.1.96" evidence="2 5"/>
<gene>
    <name evidence="6" type="ORF">CYCCA115_LOCUS12225</name>
</gene>
<comment type="catalytic activity">
    <reaction evidence="4">
        <text>a D-aminoacyl-tRNA + H2O = a tRNA + a D-alpha-amino acid + H(+)</text>
        <dbReference type="Rhea" id="RHEA:13953"/>
        <dbReference type="Rhea" id="RHEA-COMP:10123"/>
        <dbReference type="Rhea" id="RHEA-COMP:10124"/>
        <dbReference type="ChEBI" id="CHEBI:15377"/>
        <dbReference type="ChEBI" id="CHEBI:15378"/>
        <dbReference type="ChEBI" id="CHEBI:59871"/>
        <dbReference type="ChEBI" id="CHEBI:78442"/>
        <dbReference type="ChEBI" id="CHEBI:79333"/>
        <dbReference type="EC" id="3.1.1.96"/>
    </reaction>
</comment>
<evidence type="ECO:0000256" key="5">
    <source>
        <dbReference type="RuleBase" id="RU003470"/>
    </source>
</evidence>
<evidence type="ECO:0000313" key="6">
    <source>
        <dbReference type="EMBL" id="CAJ1949693.1"/>
    </source>
</evidence>
<comment type="caution">
    <text evidence="6">The sequence shown here is derived from an EMBL/GenBank/DDBJ whole genome shotgun (WGS) entry which is preliminary data.</text>
</comment>
<keyword evidence="5" id="KW-0694">RNA-binding</keyword>
<dbReference type="GO" id="GO:0000049">
    <property type="term" value="F:tRNA binding"/>
    <property type="evidence" value="ECO:0007669"/>
    <property type="project" value="UniProtKB-KW"/>
</dbReference>
<dbReference type="PANTHER" id="PTHR10472">
    <property type="entry name" value="D-TYROSYL-TRNA TYR DEACYLASE"/>
    <property type="match status" value="1"/>
</dbReference>
<dbReference type="Proteomes" id="UP001295423">
    <property type="component" value="Unassembled WGS sequence"/>
</dbReference>
<organism evidence="6 7">
    <name type="scientific">Cylindrotheca closterium</name>
    <dbReference type="NCBI Taxonomy" id="2856"/>
    <lineage>
        <taxon>Eukaryota</taxon>
        <taxon>Sar</taxon>
        <taxon>Stramenopiles</taxon>
        <taxon>Ochrophyta</taxon>
        <taxon>Bacillariophyta</taxon>
        <taxon>Bacillariophyceae</taxon>
        <taxon>Bacillariophycidae</taxon>
        <taxon>Bacillariales</taxon>
        <taxon>Bacillariaceae</taxon>
        <taxon>Cylindrotheca</taxon>
    </lineage>
</organism>
<dbReference type="Pfam" id="PF02580">
    <property type="entry name" value="Tyr_Deacylase"/>
    <property type="match status" value="1"/>
</dbReference>
<evidence type="ECO:0000256" key="3">
    <source>
        <dbReference type="ARBA" id="ARBA00047676"/>
    </source>
</evidence>
<dbReference type="FunFam" id="3.50.80.10:FF:000001">
    <property type="entry name" value="D-aminoacyl-tRNA deacylase"/>
    <property type="match status" value="1"/>
</dbReference>
<accession>A0AAD2FQQ1</accession>
<keyword evidence="5" id="KW-0963">Cytoplasm</keyword>
<comment type="similarity">
    <text evidence="1 5">Belongs to the DTD family.</text>
</comment>
<evidence type="ECO:0000256" key="2">
    <source>
        <dbReference type="ARBA" id="ARBA00013056"/>
    </source>
</evidence>
<dbReference type="EMBL" id="CAKOGP040001758">
    <property type="protein sequence ID" value="CAJ1949693.1"/>
    <property type="molecule type" value="Genomic_DNA"/>
</dbReference>
<dbReference type="Gene3D" id="3.50.80.10">
    <property type="entry name" value="D-tyrosyl-tRNA(Tyr) deacylase"/>
    <property type="match status" value="1"/>
</dbReference>
<keyword evidence="5" id="KW-0820">tRNA-binding</keyword>
<name>A0AAD2FQQ1_9STRA</name>
<reference evidence="6" key="1">
    <citation type="submission" date="2023-08" db="EMBL/GenBank/DDBJ databases">
        <authorList>
            <person name="Audoor S."/>
            <person name="Bilcke G."/>
        </authorList>
    </citation>
    <scope>NUCLEOTIDE SEQUENCE</scope>
</reference>